<dbReference type="STRING" id="1618436.UV59_C0004G0015"/>
<dbReference type="PATRIC" id="fig|1618436.3.peg.221"/>
<dbReference type="EMBL" id="LCFB01000004">
    <property type="protein sequence ID" value="KKS85867.1"/>
    <property type="molecule type" value="Genomic_DNA"/>
</dbReference>
<evidence type="ECO:0000313" key="2">
    <source>
        <dbReference type="EMBL" id="KKS85867.1"/>
    </source>
</evidence>
<dbReference type="AlphaFoldDB" id="A0A0G1CK57"/>
<keyword evidence="1" id="KW-0812">Transmembrane</keyword>
<gene>
    <name evidence="2" type="ORF">UV59_C0004G0015</name>
</gene>
<dbReference type="PANTHER" id="PTHR38454:SF1">
    <property type="entry name" value="INTEGRAL MEMBRANE PROTEIN"/>
    <property type="match status" value="1"/>
</dbReference>
<evidence type="ECO:0000256" key="1">
    <source>
        <dbReference type="SAM" id="Phobius"/>
    </source>
</evidence>
<keyword evidence="1" id="KW-1133">Transmembrane helix</keyword>
<feature type="transmembrane region" description="Helical" evidence="1">
    <location>
        <begin position="172"/>
        <end position="193"/>
    </location>
</feature>
<dbReference type="Proteomes" id="UP000034543">
    <property type="component" value="Unassembled WGS sequence"/>
</dbReference>
<dbReference type="Pfam" id="PF09586">
    <property type="entry name" value="YfhO"/>
    <property type="match status" value="1"/>
</dbReference>
<protein>
    <recommendedName>
        <fullName evidence="4">YfhO family protein</fullName>
    </recommendedName>
</protein>
<feature type="transmembrane region" description="Helical" evidence="1">
    <location>
        <begin position="229"/>
        <end position="246"/>
    </location>
</feature>
<comment type="caution">
    <text evidence="2">The sequence shown here is derived from an EMBL/GenBank/DDBJ whole genome shotgun (WGS) entry which is preliminary data.</text>
</comment>
<evidence type="ECO:0008006" key="4">
    <source>
        <dbReference type="Google" id="ProtNLM"/>
    </source>
</evidence>
<accession>A0A0G1CK57</accession>
<feature type="transmembrane region" description="Helical" evidence="1">
    <location>
        <begin position="346"/>
        <end position="364"/>
    </location>
</feature>
<feature type="transmembrane region" description="Helical" evidence="1">
    <location>
        <begin position="267"/>
        <end position="287"/>
    </location>
</feature>
<feature type="transmembrane region" description="Helical" evidence="1">
    <location>
        <begin position="479"/>
        <end position="497"/>
    </location>
</feature>
<feature type="transmembrane region" description="Helical" evidence="1">
    <location>
        <begin position="205"/>
        <end position="223"/>
    </location>
</feature>
<feature type="transmembrane region" description="Helical" evidence="1">
    <location>
        <begin position="409"/>
        <end position="428"/>
    </location>
</feature>
<feature type="transmembrane region" description="Helical" evidence="1">
    <location>
        <begin position="440"/>
        <end position="459"/>
    </location>
</feature>
<feature type="transmembrane region" description="Helical" evidence="1">
    <location>
        <begin position="371"/>
        <end position="389"/>
    </location>
</feature>
<name>A0A0G1CK57_9BACT</name>
<evidence type="ECO:0000313" key="3">
    <source>
        <dbReference type="Proteomes" id="UP000034543"/>
    </source>
</evidence>
<feature type="transmembrane region" description="Helical" evidence="1">
    <location>
        <begin position="18"/>
        <end position="36"/>
    </location>
</feature>
<keyword evidence="1" id="KW-0472">Membrane</keyword>
<sequence>MARRFLTYNCMKFLRSNYYLVAFIGIVAIFFAPFLSGKLPIPADSLVGLYHPWRDTLRSNYPNGYPYKNPLITDPVRQQYPYRFAAISELKAGRLPQWNPYSFSGTPLLANLQAAVFYPLNIIFWLTSFQTAWALLVMLQPLLAGMFLYFYLRNFDLSSRASFLGALSFSFSGFFVAWMEWNTIGHVAAWFPLVLLAKEKLLRKISLPWVITLIFAESTLIFSGHAQTAFYAIGFSTMYLLVRILQIAHEQVKAGSKNYSQQLLKNFLIKLQPFLLFGFLVIIITSIQTVPSLKFILSSARNFDLPDWHRPDWFLPWQHLIQFVAPDFFGNPTTGNYWGVWNYGEFVGYIALFPLLMAFFAITARRDRKTLFFTVMLVISVLLALPTAFAKLPYELNIPFLSTLQPSRIIFLIDFCLSVLAALGLDYVVRPEEKRNRRVLRVIMFISISIVGLWLVVLFGAQLGLSYILIDTIVARRNLAFPTAFFVISSIGLLGFSRFAFKKIILTRISIIILLGITIFDFYRFFTKFTPFTDPSLLFPTTKTTEFLQSNTGNFRVMSADRRILAPNTTLMYGIQSVDGYDPLYLQNYGELIASWTRNRADISPAAFNRILTPENSQSLFTNLLGVKYVLSLNPLELPGLVLVFQEGETRVYENKNVLPRVYLAEAVSVQNSPAEVVKQLFANENLLDRFVFTYVPVSVEPFVLENEERAEISNYTANEITINVQAKHSRLLVLTDLYYPAWRAYVDEIEAKIIPANYFFRGVVVPIGNHTVTFRI</sequence>
<dbReference type="InterPro" id="IPR018580">
    <property type="entry name" value="Uncharacterised_YfhO"/>
</dbReference>
<feature type="transmembrane region" description="Helical" evidence="1">
    <location>
        <begin position="108"/>
        <end position="126"/>
    </location>
</feature>
<dbReference type="PANTHER" id="PTHR38454">
    <property type="entry name" value="INTEGRAL MEMBRANE PROTEIN-RELATED"/>
    <property type="match status" value="1"/>
</dbReference>
<feature type="transmembrane region" description="Helical" evidence="1">
    <location>
        <begin position="509"/>
        <end position="526"/>
    </location>
</feature>
<feature type="transmembrane region" description="Helical" evidence="1">
    <location>
        <begin position="133"/>
        <end position="152"/>
    </location>
</feature>
<reference evidence="2 3" key="1">
    <citation type="journal article" date="2015" name="Nature">
        <title>rRNA introns, odd ribosomes, and small enigmatic genomes across a large radiation of phyla.</title>
        <authorList>
            <person name="Brown C.T."/>
            <person name="Hug L.A."/>
            <person name="Thomas B.C."/>
            <person name="Sharon I."/>
            <person name="Castelle C.J."/>
            <person name="Singh A."/>
            <person name="Wilkins M.J."/>
            <person name="Williams K.H."/>
            <person name="Banfield J.F."/>
        </authorList>
    </citation>
    <scope>NUCLEOTIDE SEQUENCE [LARGE SCALE GENOMIC DNA]</scope>
</reference>
<proteinExistence type="predicted"/>
<organism evidence="2 3">
    <name type="scientific">Candidatus Gottesmanbacteria bacterium GW2011_GWA1_43_11</name>
    <dbReference type="NCBI Taxonomy" id="1618436"/>
    <lineage>
        <taxon>Bacteria</taxon>
        <taxon>Candidatus Gottesmaniibacteriota</taxon>
    </lineage>
</organism>